<organism evidence="2 3">
    <name type="scientific">Anaeroselena agilis</name>
    <dbReference type="NCBI Taxonomy" id="3063788"/>
    <lineage>
        <taxon>Bacteria</taxon>
        <taxon>Bacillati</taxon>
        <taxon>Bacillota</taxon>
        <taxon>Negativicutes</taxon>
        <taxon>Acetonemataceae</taxon>
        <taxon>Anaeroselena</taxon>
    </lineage>
</organism>
<proteinExistence type="predicted"/>
<evidence type="ECO:0000313" key="3">
    <source>
        <dbReference type="Proteomes" id="UP001254848"/>
    </source>
</evidence>
<accession>A0ABU3P0D5</accession>
<name>A0ABU3P0D5_9FIRM</name>
<keyword evidence="1" id="KW-0732">Signal</keyword>
<dbReference type="EMBL" id="JAUOZS010000001">
    <property type="protein sequence ID" value="MDT8902498.1"/>
    <property type="molecule type" value="Genomic_DNA"/>
</dbReference>
<dbReference type="RefSeq" id="WP_413780978.1">
    <property type="nucleotide sequence ID" value="NZ_JAUOZS010000001.1"/>
</dbReference>
<dbReference type="PROSITE" id="PS51257">
    <property type="entry name" value="PROKAR_LIPOPROTEIN"/>
    <property type="match status" value="1"/>
</dbReference>
<dbReference type="Proteomes" id="UP001254848">
    <property type="component" value="Unassembled WGS sequence"/>
</dbReference>
<sequence>MKKLVFILMAALLLGTACPAEGFVNVQVASSAYYLRDDMPLRVQLSGGDKQGLLHIGTGKWVIPPRFEEVKLLSTMRSMGNDYLDIFAVKADGRWGVVDKEGSLLAAPRYSAIIYKGEGLLLAVAGGEYEGAFIPVTKGGKWGVLDRQGRVLIVPRFDYVDDFADGMARVKEGEKYGYIDKDGNLAVPPQYDHTWGFRDGLAIVKDNGKYGYIDKTGKMVIAPQYEYQGAMLFSEGLAAVKVKNKWGYIDKKGTMVIAPQFSEAGYFAGGLAVVRPSGKAGAVNRAGEMVIEPVFDDLILTAGEPAMGLVYINNYTASRYVFIDEFGKPITPWFEGAWDFQEGIAKVRVDGKFGFIDTAGKMVIEPQFSHASRHCQNGMVFVERDGKRGFRDKEGRWLAQLLFGLNSYYISKHQVVWDEDYIYDSDGNKLDHYANHMKDGYHNLKVGLPAEAAKAFRAALRINPGDEAALYGLKLASEN</sequence>
<dbReference type="Pfam" id="PF14903">
    <property type="entry name" value="WG_beta_rep"/>
    <property type="match status" value="7"/>
</dbReference>
<protein>
    <submittedName>
        <fullName evidence="2">WG repeat-containing protein</fullName>
    </submittedName>
</protein>
<dbReference type="InterPro" id="IPR032774">
    <property type="entry name" value="WG_beta_rep"/>
</dbReference>
<keyword evidence="3" id="KW-1185">Reference proteome</keyword>
<feature type="chain" id="PRO_5046550836" evidence="1">
    <location>
        <begin position="23"/>
        <end position="479"/>
    </location>
</feature>
<evidence type="ECO:0000256" key="1">
    <source>
        <dbReference type="SAM" id="SignalP"/>
    </source>
</evidence>
<dbReference type="PANTHER" id="PTHR37841:SF1">
    <property type="entry name" value="DUF3298 DOMAIN-CONTAINING PROTEIN"/>
    <property type="match status" value="1"/>
</dbReference>
<feature type="signal peptide" evidence="1">
    <location>
        <begin position="1"/>
        <end position="22"/>
    </location>
</feature>
<reference evidence="2 3" key="1">
    <citation type="submission" date="2023-07" db="EMBL/GenBank/DDBJ databases">
        <title>The novel representative of Negativicutes class, Anaeroselena agilis gen. nov. sp. nov.</title>
        <authorList>
            <person name="Prokofeva M.I."/>
            <person name="Elcheninov A.G."/>
            <person name="Klyukina A."/>
            <person name="Kublanov I.V."/>
            <person name="Frolov E.N."/>
            <person name="Podosokorskaya O.A."/>
        </authorList>
    </citation>
    <scope>NUCLEOTIDE SEQUENCE [LARGE SCALE GENOMIC DNA]</scope>
    <source>
        <strain evidence="2 3">4137-cl</strain>
    </source>
</reference>
<dbReference type="SUPFAM" id="SSF69360">
    <property type="entry name" value="Cell wall binding repeat"/>
    <property type="match status" value="3"/>
</dbReference>
<comment type="caution">
    <text evidence="2">The sequence shown here is derived from an EMBL/GenBank/DDBJ whole genome shotgun (WGS) entry which is preliminary data.</text>
</comment>
<dbReference type="PANTHER" id="PTHR37841">
    <property type="entry name" value="GLR2918 PROTEIN"/>
    <property type="match status" value="1"/>
</dbReference>
<gene>
    <name evidence="2" type="ORF">Q4T40_14705</name>
</gene>
<evidence type="ECO:0000313" key="2">
    <source>
        <dbReference type="EMBL" id="MDT8902498.1"/>
    </source>
</evidence>